<comment type="caution">
    <text evidence="1">The sequence shown here is derived from an EMBL/GenBank/DDBJ whole genome shotgun (WGS) entry which is preliminary data.</text>
</comment>
<evidence type="ECO:0000313" key="1">
    <source>
        <dbReference type="EMBL" id="CAG8436072.1"/>
    </source>
</evidence>
<reference evidence="1" key="1">
    <citation type="submission" date="2021-06" db="EMBL/GenBank/DDBJ databases">
        <authorList>
            <person name="Kallberg Y."/>
            <person name="Tangrot J."/>
            <person name="Rosling A."/>
        </authorList>
    </citation>
    <scope>NUCLEOTIDE SEQUENCE</scope>
    <source>
        <strain evidence="1">AU212A</strain>
    </source>
</reference>
<dbReference type="Proteomes" id="UP000789860">
    <property type="component" value="Unassembled WGS sequence"/>
</dbReference>
<organism evidence="1 2">
    <name type="scientific">Scutellospora calospora</name>
    <dbReference type="NCBI Taxonomy" id="85575"/>
    <lineage>
        <taxon>Eukaryota</taxon>
        <taxon>Fungi</taxon>
        <taxon>Fungi incertae sedis</taxon>
        <taxon>Mucoromycota</taxon>
        <taxon>Glomeromycotina</taxon>
        <taxon>Glomeromycetes</taxon>
        <taxon>Diversisporales</taxon>
        <taxon>Gigasporaceae</taxon>
        <taxon>Scutellospora</taxon>
    </lineage>
</organism>
<accession>A0ACA9JUD6</accession>
<sequence length="60" mass="7228">MYLIEIDKLQTSSSILDKDFSSKHMKIENSNKIFDNIKCYNFQSDRIFYIEDIRSNKMEV</sequence>
<dbReference type="EMBL" id="CAJVPM010000107">
    <property type="protein sequence ID" value="CAG8436072.1"/>
    <property type="molecule type" value="Genomic_DNA"/>
</dbReference>
<name>A0ACA9JUD6_9GLOM</name>
<gene>
    <name evidence="1" type="ORF">SCALOS_LOCUS252</name>
</gene>
<evidence type="ECO:0000313" key="2">
    <source>
        <dbReference type="Proteomes" id="UP000789860"/>
    </source>
</evidence>
<proteinExistence type="predicted"/>
<protein>
    <submittedName>
        <fullName evidence="1">8826_t:CDS:1</fullName>
    </submittedName>
</protein>
<keyword evidence="2" id="KW-1185">Reference proteome</keyword>